<keyword evidence="2" id="KW-0969">Cilium</keyword>
<dbReference type="GO" id="GO:0016020">
    <property type="term" value="C:membrane"/>
    <property type="evidence" value="ECO:0007669"/>
    <property type="project" value="InterPro"/>
</dbReference>
<dbReference type="Gene3D" id="3.40.1690.10">
    <property type="entry name" value="secretion proteins EscU"/>
    <property type="match status" value="1"/>
</dbReference>
<keyword evidence="2" id="KW-0282">Flagellum</keyword>
<dbReference type="RefSeq" id="WP_129122575.1">
    <property type="nucleotide sequence ID" value="NZ_PEIB01000014.1"/>
</dbReference>
<comment type="caution">
    <text evidence="2">The sequence shown here is derived from an EMBL/GenBank/DDBJ whole genome shotgun (WGS) entry which is preliminary data.</text>
</comment>
<reference evidence="2 3" key="1">
    <citation type="submission" date="2017-10" db="EMBL/GenBank/DDBJ databases">
        <title>Nyctiphanis sp. nov., isolated from the stomach of the euphausiid Nyctiphanes simplex (Hansen, 1911) in the Gulf of California.</title>
        <authorList>
            <person name="Gomez-Gil B."/>
            <person name="Aguilar-Mendez M."/>
            <person name="Lopez-Cortes A."/>
            <person name="Gomez-Gutierrez J."/>
            <person name="Roque A."/>
            <person name="Lang E."/>
            <person name="Gonzalez-Castillo A."/>
        </authorList>
    </citation>
    <scope>NUCLEOTIDE SEQUENCE [LARGE SCALE GENOMIC DNA]</scope>
    <source>
        <strain evidence="2 3">CAIM 600</strain>
    </source>
</reference>
<dbReference type="EMBL" id="PEIB01000014">
    <property type="protein sequence ID" value="RXJ72988.1"/>
    <property type="molecule type" value="Genomic_DNA"/>
</dbReference>
<gene>
    <name evidence="2" type="ORF">CS022_12710</name>
</gene>
<dbReference type="OrthoDB" id="5244399at2"/>
<name>A0A4V1LSV2_9GAMM</name>
<dbReference type="GO" id="GO:0009306">
    <property type="term" value="P:protein secretion"/>
    <property type="evidence" value="ECO:0007669"/>
    <property type="project" value="InterPro"/>
</dbReference>
<proteinExistence type="inferred from homology"/>
<evidence type="ECO:0000256" key="1">
    <source>
        <dbReference type="ARBA" id="ARBA00010690"/>
    </source>
</evidence>
<keyword evidence="3" id="KW-1185">Reference proteome</keyword>
<comment type="similarity">
    <text evidence="1">Belongs to the type III secretion exporter family.</text>
</comment>
<organism evidence="2 3">
    <name type="scientific">Veronia nyctiphanis</name>
    <dbReference type="NCBI Taxonomy" id="1278244"/>
    <lineage>
        <taxon>Bacteria</taxon>
        <taxon>Pseudomonadati</taxon>
        <taxon>Pseudomonadota</taxon>
        <taxon>Gammaproteobacteria</taxon>
        <taxon>Vibrionales</taxon>
        <taxon>Vibrionaceae</taxon>
        <taxon>Veronia</taxon>
    </lineage>
</organism>
<keyword evidence="2" id="KW-0966">Cell projection</keyword>
<sequence>MVNNKETSTDKTRFNRNLPPREKRTAVALHYDGNSAPKITGKGFNQLAEQLIDDMRRDGKLIHEDEELVKLLQQKDVGEEIPENLFLVIAELIAFAWYIDGKTPPQWEGRMLNKKV</sequence>
<protein>
    <submittedName>
        <fullName evidence="2">Flagellar biosynthesis protein FlhB</fullName>
    </submittedName>
</protein>
<evidence type="ECO:0000313" key="2">
    <source>
        <dbReference type="EMBL" id="RXJ72988.1"/>
    </source>
</evidence>
<evidence type="ECO:0000313" key="3">
    <source>
        <dbReference type="Proteomes" id="UP000290287"/>
    </source>
</evidence>
<accession>A0A4V1LSV2</accession>
<dbReference type="SUPFAM" id="SSF160544">
    <property type="entry name" value="EscU C-terminal domain-like"/>
    <property type="match status" value="1"/>
</dbReference>
<dbReference type="Pfam" id="PF01312">
    <property type="entry name" value="Bac_export_2"/>
    <property type="match status" value="1"/>
</dbReference>
<dbReference type="Proteomes" id="UP000290287">
    <property type="component" value="Unassembled WGS sequence"/>
</dbReference>
<dbReference type="InterPro" id="IPR006135">
    <property type="entry name" value="T3SS_substrate_exporter"/>
</dbReference>
<dbReference type="InterPro" id="IPR029025">
    <property type="entry name" value="T3SS_substrate_exporter_C"/>
</dbReference>
<dbReference type="AlphaFoldDB" id="A0A4V1LSV2"/>